<dbReference type="InterPro" id="IPR051704">
    <property type="entry name" value="FAD_aromatic-hydroxylase"/>
</dbReference>
<dbReference type="PANTHER" id="PTHR46865:SF8">
    <property type="entry name" value="POSSIBLE OXIDOREDUCTASE"/>
    <property type="match status" value="1"/>
</dbReference>
<dbReference type="Gene3D" id="3.30.9.10">
    <property type="entry name" value="D-Amino Acid Oxidase, subunit A, domain 2"/>
    <property type="match status" value="1"/>
</dbReference>
<dbReference type="Pfam" id="PF01494">
    <property type="entry name" value="FAD_binding_3"/>
    <property type="match status" value="1"/>
</dbReference>
<name>A0A8H9GEW8_9MICO</name>
<dbReference type="PANTHER" id="PTHR46865">
    <property type="entry name" value="OXIDOREDUCTASE-RELATED"/>
    <property type="match status" value="1"/>
</dbReference>
<dbReference type="InterPro" id="IPR036188">
    <property type="entry name" value="FAD/NAD-bd_sf"/>
</dbReference>
<reference evidence="2" key="1">
    <citation type="journal article" date="2014" name="Int. J. Syst. Evol. Microbiol.">
        <title>Complete genome sequence of Corynebacterium casei LMG S-19264T (=DSM 44701T), isolated from a smear-ripened cheese.</title>
        <authorList>
            <consortium name="US DOE Joint Genome Institute (JGI-PGF)"/>
            <person name="Walter F."/>
            <person name="Albersmeier A."/>
            <person name="Kalinowski J."/>
            <person name="Ruckert C."/>
        </authorList>
    </citation>
    <scope>NUCLEOTIDE SEQUENCE</scope>
    <source>
        <strain evidence="2">JCM 3051</strain>
    </source>
</reference>
<dbReference type="SUPFAM" id="SSF51905">
    <property type="entry name" value="FAD/NAD(P)-binding domain"/>
    <property type="match status" value="1"/>
</dbReference>
<evidence type="ECO:0000259" key="1">
    <source>
        <dbReference type="Pfam" id="PF01494"/>
    </source>
</evidence>
<feature type="domain" description="FAD-binding" evidence="1">
    <location>
        <begin position="2"/>
        <end position="314"/>
    </location>
</feature>
<dbReference type="GO" id="GO:0071949">
    <property type="term" value="F:FAD binding"/>
    <property type="evidence" value="ECO:0007669"/>
    <property type="project" value="InterPro"/>
</dbReference>
<dbReference type="Gene3D" id="3.50.50.60">
    <property type="entry name" value="FAD/NAD(P)-binding domain"/>
    <property type="match status" value="1"/>
</dbReference>
<protein>
    <submittedName>
        <fullName evidence="2">Oxidoreductase</fullName>
    </submittedName>
</protein>
<evidence type="ECO:0000313" key="2">
    <source>
        <dbReference type="EMBL" id="GGM16109.1"/>
    </source>
</evidence>
<proteinExistence type="predicted"/>
<reference evidence="2" key="2">
    <citation type="submission" date="2020-09" db="EMBL/GenBank/DDBJ databases">
        <authorList>
            <person name="Sun Q."/>
            <person name="Ohkuma M."/>
        </authorList>
    </citation>
    <scope>NUCLEOTIDE SEQUENCE</scope>
    <source>
        <strain evidence="2">JCM 3051</strain>
    </source>
</reference>
<gene>
    <name evidence="2" type="ORF">GCM10010102_09660</name>
</gene>
<keyword evidence="3" id="KW-1185">Reference proteome</keyword>
<dbReference type="InterPro" id="IPR002938">
    <property type="entry name" value="FAD-bd"/>
</dbReference>
<dbReference type="EMBL" id="BMPT01000003">
    <property type="protein sequence ID" value="GGM16109.1"/>
    <property type="molecule type" value="Genomic_DNA"/>
</dbReference>
<evidence type="ECO:0000313" key="3">
    <source>
        <dbReference type="Proteomes" id="UP000655589"/>
    </source>
</evidence>
<dbReference type="Proteomes" id="UP000655589">
    <property type="component" value="Unassembled WGS sequence"/>
</dbReference>
<accession>A0A8H9GEW8</accession>
<sequence>MVGLGIAGMAAAIGLRQAGWTPVVVERAAARRRGGYFVGLMPDGRRAAEELGVARHLHVRNPPDEAQAWELDRQGGRAPGLGFLDQPGRPAAVLRGDIEEALWRTLAEGRHPPDVRFATTCTAIDDDGDRAEVLLDHAGHRYRETFDLVVGADGLRSGVRRAVFGDGHLTRWGAMICAFELPDQVPAFHPQDSVVSARPGRAAWVFAFADRPPTALLTWRTRDAGRPADRQAGVARVRDAFAGMDDAVVRHVLTGLEQAPEHLLDSVHQVRMPRWSSGRVVLVGDAAWCLTLYSGHGASTALRGGAALGRALREHPEDLGAALTVWEAGLRPAVRSHQRVARLKQQLFVPSGPVAAAARRGILRLGAASRARRSQSAA</sequence>
<comment type="caution">
    <text evidence="2">The sequence shown here is derived from an EMBL/GenBank/DDBJ whole genome shotgun (WGS) entry which is preliminary data.</text>
</comment>
<dbReference type="AlphaFoldDB" id="A0A8H9GEW8"/>
<organism evidence="2 3">
    <name type="scientific">Promicromonospora citrea</name>
    <dbReference type="NCBI Taxonomy" id="43677"/>
    <lineage>
        <taxon>Bacteria</taxon>
        <taxon>Bacillati</taxon>
        <taxon>Actinomycetota</taxon>
        <taxon>Actinomycetes</taxon>
        <taxon>Micrococcales</taxon>
        <taxon>Promicromonosporaceae</taxon>
        <taxon>Promicromonospora</taxon>
    </lineage>
</organism>